<feature type="active site" description="Glycyl thioester intermediate" evidence="6">
    <location>
        <position position="791"/>
    </location>
</feature>
<evidence type="ECO:0000256" key="2">
    <source>
        <dbReference type="ARBA" id="ARBA00004906"/>
    </source>
</evidence>
<dbReference type="EMBL" id="BAABME010001110">
    <property type="protein sequence ID" value="GAA0147636.1"/>
    <property type="molecule type" value="Genomic_DNA"/>
</dbReference>
<feature type="domain" description="HECT" evidence="8">
    <location>
        <begin position="500"/>
        <end position="825"/>
    </location>
</feature>
<dbReference type="InterPro" id="IPR035983">
    <property type="entry name" value="Hect_E3_ubiquitin_ligase"/>
</dbReference>
<dbReference type="GO" id="GO:0016874">
    <property type="term" value="F:ligase activity"/>
    <property type="evidence" value="ECO:0007669"/>
    <property type="project" value="UniProtKB-KW"/>
</dbReference>
<accession>A0AAV3PA59</accession>
<reference evidence="9 10" key="1">
    <citation type="submission" date="2024-01" db="EMBL/GenBank/DDBJ databases">
        <title>The complete chloroplast genome sequence of Lithospermum erythrorhizon: insights into the phylogenetic relationship among Boraginaceae species and the maternal lineages of purple gromwells.</title>
        <authorList>
            <person name="Okada T."/>
            <person name="Watanabe K."/>
        </authorList>
    </citation>
    <scope>NUCLEOTIDE SEQUENCE [LARGE SCALE GENOMIC DNA]</scope>
</reference>
<dbReference type="GO" id="GO:0006511">
    <property type="term" value="P:ubiquitin-dependent protein catabolic process"/>
    <property type="evidence" value="ECO:0007669"/>
    <property type="project" value="TreeGrafter"/>
</dbReference>
<dbReference type="GO" id="GO:0061630">
    <property type="term" value="F:ubiquitin protein ligase activity"/>
    <property type="evidence" value="ECO:0007669"/>
    <property type="project" value="UniProtKB-EC"/>
</dbReference>
<dbReference type="InterPro" id="IPR019956">
    <property type="entry name" value="Ubiquitin_dom"/>
</dbReference>
<sequence>MQAALNFPPMSSSPSPSPTIQLFIRLFSGKTLVLTTPLTATVASLHAQIATLTKIPSTEQRLIYQGKQLQPHHTLSQCTLVNDSNLQLLARLKSTVHPHMWQLLVDLVKLILHCCKFGPDCSRKSIDCRFDYLSASEFRFEYESNDFVVKAVLTRVLGFISKDEDAEHCRIFLASFTPQALVTLYTSRFTGNRVMGNNAIRDFVGSLSSSKFLLIMRHCALVVLEFCKLLRIRVGTSDGLYIFCRDSLGCMFGDKGFGRCDVKDLIDVSEFVPFIDEFAAALSSQLVLSMGSEAFVGVSSYDVRRFSLFVYAVRNEILANKLGPGSGVEAGGCPHDEGMEMLWGVFKYLMGIMDLCLEKMEGRLAVEDKENLGHMSCRWKKYLRILKGLNGLAKMVEGGEELFWGTFMKREASLTYLIFKFAKRTHDQTWILVEKFTNFETRRHLFMMMFPGVKDENHEMLIDRSQLLEESFAYIVNAKIEALHSGLCVEFKHEEATGPGVLREWFYLVCQEIFNPQNALFVACPNDRRRFFPNPASKVDPLHLGYFKFSGRFIALALMHKIQVGIVFDRVFFVQLAGKNVCLEDICDADPYLYKSCKTILEMDADMVDQDALGLTFIREGYELGTREVVELCARGENISVTSRNRKKYIDLLIQHSFVTSIAEQVAHFIQGFSDIMDSAHMKTRVLLQKSFFKNINLEELDWMLYGRESALCLEDWRAHTKYVGFQETDPQICWFWKIVGEMSAKRRRRFLSFWTSIKYLPVEGFRGLASQLNIYLTNNSSDHLPSSSTCFYRLSLPPYPSEEIMRDRLQIITQEHVDRSFGIS</sequence>
<dbReference type="Gene3D" id="3.10.20.90">
    <property type="entry name" value="Phosphatidylinositol 3-kinase Catalytic Subunit, Chain A, domain 1"/>
    <property type="match status" value="1"/>
</dbReference>
<dbReference type="EC" id="2.3.2.26" evidence="3"/>
<dbReference type="SMART" id="SM00213">
    <property type="entry name" value="UBQ"/>
    <property type="match status" value="1"/>
</dbReference>
<protein>
    <recommendedName>
        <fullName evidence="3">HECT-type E3 ubiquitin transferase</fullName>
        <ecNumber evidence="3">2.3.2.26</ecNumber>
    </recommendedName>
</protein>
<evidence type="ECO:0000259" key="7">
    <source>
        <dbReference type="PROSITE" id="PS50053"/>
    </source>
</evidence>
<comment type="caution">
    <text evidence="9">The sequence shown here is derived from an EMBL/GenBank/DDBJ whole genome shotgun (WGS) entry which is preliminary data.</text>
</comment>
<keyword evidence="10" id="KW-1185">Reference proteome</keyword>
<dbReference type="SMART" id="SM00119">
    <property type="entry name" value="HECTc"/>
    <property type="match status" value="1"/>
</dbReference>
<dbReference type="InterPro" id="IPR000569">
    <property type="entry name" value="HECT_dom"/>
</dbReference>
<dbReference type="PROSITE" id="PS50237">
    <property type="entry name" value="HECT"/>
    <property type="match status" value="1"/>
</dbReference>
<evidence type="ECO:0000256" key="6">
    <source>
        <dbReference type="PROSITE-ProRule" id="PRU00104"/>
    </source>
</evidence>
<dbReference type="Pfam" id="PF00240">
    <property type="entry name" value="ubiquitin"/>
    <property type="match status" value="1"/>
</dbReference>
<dbReference type="Proteomes" id="UP001454036">
    <property type="component" value="Unassembled WGS sequence"/>
</dbReference>
<proteinExistence type="predicted"/>
<evidence type="ECO:0000256" key="3">
    <source>
        <dbReference type="ARBA" id="ARBA00012485"/>
    </source>
</evidence>
<dbReference type="CDD" id="cd00078">
    <property type="entry name" value="HECTc"/>
    <property type="match status" value="1"/>
</dbReference>
<gene>
    <name evidence="9" type="ORF">LIER_07289</name>
</gene>
<keyword evidence="5 6" id="KW-0833">Ubl conjugation pathway</keyword>
<evidence type="ECO:0000313" key="10">
    <source>
        <dbReference type="Proteomes" id="UP001454036"/>
    </source>
</evidence>
<dbReference type="Gene3D" id="3.30.2410.10">
    <property type="entry name" value="Hect, E3 ligase catalytic domain"/>
    <property type="match status" value="1"/>
</dbReference>
<dbReference type="InterPro" id="IPR029071">
    <property type="entry name" value="Ubiquitin-like_domsf"/>
</dbReference>
<dbReference type="GO" id="GO:0000209">
    <property type="term" value="P:protein polyubiquitination"/>
    <property type="evidence" value="ECO:0007669"/>
    <property type="project" value="TreeGrafter"/>
</dbReference>
<comment type="pathway">
    <text evidence="2">Protein modification; protein ubiquitination.</text>
</comment>
<keyword evidence="4" id="KW-0808">Transferase</keyword>
<dbReference type="InterPro" id="IPR000626">
    <property type="entry name" value="Ubiquitin-like_dom"/>
</dbReference>
<name>A0AAV3PA59_LITER</name>
<keyword evidence="9" id="KW-0436">Ligase</keyword>
<dbReference type="AlphaFoldDB" id="A0AAV3PA59"/>
<dbReference type="PRINTS" id="PR00348">
    <property type="entry name" value="UBIQUITIN"/>
</dbReference>
<dbReference type="SUPFAM" id="SSF56204">
    <property type="entry name" value="Hect, E3 ligase catalytic domain"/>
    <property type="match status" value="1"/>
</dbReference>
<feature type="domain" description="Ubiquitin-like" evidence="7">
    <location>
        <begin position="20"/>
        <end position="95"/>
    </location>
</feature>
<dbReference type="InterPro" id="IPR050409">
    <property type="entry name" value="E3_ubiq-protein_ligase"/>
</dbReference>
<organism evidence="9 10">
    <name type="scientific">Lithospermum erythrorhizon</name>
    <name type="common">Purple gromwell</name>
    <name type="synonym">Lithospermum officinale var. erythrorhizon</name>
    <dbReference type="NCBI Taxonomy" id="34254"/>
    <lineage>
        <taxon>Eukaryota</taxon>
        <taxon>Viridiplantae</taxon>
        <taxon>Streptophyta</taxon>
        <taxon>Embryophyta</taxon>
        <taxon>Tracheophyta</taxon>
        <taxon>Spermatophyta</taxon>
        <taxon>Magnoliopsida</taxon>
        <taxon>eudicotyledons</taxon>
        <taxon>Gunneridae</taxon>
        <taxon>Pentapetalae</taxon>
        <taxon>asterids</taxon>
        <taxon>lamiids</taxon>
        <taxon>Boraginales</taxon>
        <taxon>Boraginaceae</taxon>
        <taxon>Boraginoideae</taxon>
        <taxon>Lithospermeae</taxon>
        <taxon>Lithospermum</taxon>
    </lineage>
</organism>
<dbReference type="PROSITE" id="PS50053">
    <property type="entry name" value="UBIQUITIN_2"/>
    <property type="match status" value="1"/>
</dbReference>
<dbReference type="Pfam" id="PF00632">
    <property type="entry name" value="HECT"/>
    <property type="match status" value="1"/>
</dbReference>
<dbReference type="PANTHER" id="PTHR11254:SF424">
    <property type="entry name" value="E3 UBIQUITIN-PROTEIN LIGASE UPL5"/>
    <property type="match status" value="1"/>
</dbReference>
<dbReference type="Gene3D" id="3.30.2160.10">
    <property type="entry name" value="Hect, E3 ligase catalytic domain"/>
    <property type="match status" value="1"/>
</dbReference>
<dbReference type="PANTHER" id="PTHR11254">
    <property type="entry name" value="HECT DOMAIN UBIQUITIN-PROTEIN LIGASE"/>
    <property type="match status" value="1"/>
</dbReference>
<comment type="catalytic activity">
    <reaction evidence="1">
        <text>S-ubiquitinyl-[E2 ubiquitin-conjugating enzyme]-L-cysteine + [acceptor protein]-L-lysine = [E2 ubiquitin-conjugating enzyme]-L-cysteine + N(6)-ubiquitinyl-[acceptor protein]-L-lysine.</text>
        <dbReference type="EC" id="2.3.2.26"/>
    </reaction>
</comment>
<evidence type="ECO:0000259" key="8">
    <source>
        <dbReference type="PROSITE" id="PS50237"/>
    </source>
</evidence>
<dbReference type="Gene3D" id="3.90.1750.10">
    <property type="entry name" value="Hect, E3 ligase catalytic domains"/>
    <property type="match status" value="1"/>
</dbReference>
<evidence type="ECO:0000313" key="9">
    <source>
        <dbReference type="EMBL" id="GAA0147636.1"/>
    </source>
</evidence>
<evidence type="ECO:0000256" key="5">
    <source>
        <dbReference type="ARBA" id="ARBA00022786"/>
    </source>
</evidence>
<evidence type="ECO:0000256" key="1">
    <source>
        <dbReference type="ARBA" id="ARBA00000885"/>
    </source>
</evidence>
<dbReference type="GO" id="GO:0005737">
    <property type="term" value="C:cytoplasm"/>
    <property type="evidence" value="ECO:0007669"/>
    <property type="project" value="TreeGrafter"/>
</dbReference>
<evidence type="ECO:0000256" key="4">
    <source>
        <dbReference type="ARBA" id="ARBA00022679"/>
    </source>
</evidence>
<dbReference type="SUPFAM" id="SSF54236">
    <property type="entry name" value="Ubiquitin-like"/>
    <property type="match status" value="1"/>
</dbReference>